<organism evidence="6 7">
    <name type="scientific">Muricoccus roseus</name>
    <dbReference type="NCBI Taxonomy" id="198092"/>
    <lineage>
        <taxon>Bacteria</taxon>
        <taxon>Pseudomonadati</taxon>
        <taxon>Pseudomonadota</taxon>
        <taxon>Alphaproteobacteria</taxon>
        <taxon>Acetobacterales</taxon>
        <taxon>Roseomonadaceae</taxon>
        <taxon>Muricoccus</taxon>
    </lineage>
</organism>
<dbReference type="PRINTS" id="PR00153">
    <property type="entry name" value="CSAPPISMRASE"/>
</dbReference>
<evidence type="ECO:0000313" key="6">
    <source>
        <dbReference type="EMBL" id="SHJ47549.1"/>
    </source>
</evidence>
<evidence type="ECO:0000259" key="5">
    <source>
        <dbReference type="PROSITE" id="PS50072"/>
    </source>
</evidence>
<keyword evidence="3 4" id="KW-0413">Isomerase</keyword>
<keyword evidence="7" id="KW-1185">Reference proteome</keyword>
<evidence type="ECO:0000256" key="3">
    <source>
        <dbReference type="ARBA" id="ARBA00023235"/>
    </source>
</evidence>
<feature type="domain" description="PPIase cyclophilin-type" evidence="5">
    <location>
        <begin position="42"/>
        <end position="193"/>
    </location>
</feature>
<accession>A0A1M6JLG8</accession>
<feature type="signal peptide" evidence="4">
    <location>
        <begin position="1"/>
        <end position="22"/>
    </location>
</feature>
<dbReference type="InterPro" id="IPR006311">
    <property type="entry name" value="TAT_signal"/>
</dbReference>
<dbReference type="InterPro" id="IPR002130">
    <property type="entry name" value="Cyclophilin-type_PPIase_dom"/>
</dbReference>
<dbReference type="EC" id="5.2.1.8" evidence="4"/>
<evidence type="ECO:0000256" key="2">
    <source>
        <dbReference type="ARBA" id="ARBA00023110"/>
    </source>
</evidence>
<dbReference type="InterPro" id="IPR044666">
    <property type="entry name" value="Cyclophilin_A-like"/>
</dbReference>
<evidence type="ECO:0000256" key="1">
    <source>
        <dbReference type="ARBA" id="ARBA00007365"/>
    </source>
</evidence>
<dbReference type="GO" id="GO:0003755">
    <property type="term" value="F:peptidyl-prolyl cis-trans isomerase activity"/>
    <property type="evidence" value="ECO:0007669"/>
    <property type="project" value="UniProtKB-UniRule"/>
</dbReference>
<dbReference type="EMBL" id="FQZF01000014">
    <property type="protein sequence ID" value="SHJ47549.1"/>
    <property type="molecule type" value="Genomic_DNA"/>
</dbReference>
<dbReference type="GO" id="GO:0006457">
    <property type="term" value="P:protein folding"/>
    <property type="evidence" value="ECO:0007669"/>
    <property type="project" value="InterPro"/>
</dbReference>
<dbReference type="SUPFAM" id="SSF50891">
    <property type="entry name" value="Cyclophilin-like"/>
    <property type="match status" value="1"/>
</dbReference>
<dbReference type="PANTHER" id="PTHR45625:SF4">
    <property type="entry name" value="PEPTIDYLPROLYL ISOMERASE DOMAIN AND WD REPEAT-CONTAINING PROTEIN 1"/>
    <property type="match status" value="1"/>
</dbReference>
<sequence>MPMRRRNILAAGLVAGAGGSLAAPARAQSDRENTLFMDLKDGRVVIEMRPDLAPRHVERIKTLARQGFYDNTPFHRVLDGFMAQGGDPTGTGTGGARDKGFADLPDEFTPATRARFLRGTCGMAKTQAPNTANSQFFICFAPAPFLDGNYTIWGRVVSGMENVDKIKKGVSGSGVVQNPDRLIRMRVAADVPA</sequence>
<dbReference type="STRING" id="198092.SAMN02745194_02669"/>
<dbReference type="PROSITE" id="PS00170">
    <property type="entry name" value="CSA_PPIASE_1"/>
    <property type="match status" value="1"/>
</dbReference>
<protein>
    <recommendedName>
        <fullName evidence="4">Peptidyl-prolyl cis-trans isomerase</fullName>
        <shortName evidence="4">PPIase</shortName>
        <ecNumber evidence="4">5.2.1.8</ecNumber>
    </recommendedName>
</protein>
<dbReference type="Gene3D" id="2.40.100.10">
    <property type="entry name" value="Cyclophilin-like"/>
    <property type="match status" value="1"/>
</dbReference>
<evidence type="ECO:0000256" key="4">
    <source>
        <dbReference type="RuleBase" id="RU363019"/>
    </source>
</evidence>
<gene>
    <name evidence="6" type="ORF">SAMN02745194_02669</name>
</gene>
<dbReference type="Pfam" id="PF00160">
    <property type="entry name" value="Pro_isomerase"/>
    <property type="match status" value="1"/>
</dbReference>
<dbReference type="InterPro" id="IPR029000">
    <property type="entry name" value="Cyclophilin-like_dom_sf"/>
</dbReference>
<name>A0A1M6JLG8_9PROT</name>
<proteinExistence type="inferred from homology"/>
<dbReference type="CDD" id="cd00317">
    <property type="entry name" value="cyclophilin"/>
    <property type="match status" value="1"/>
</dbReference>
<feature type="chain" id="PRO_5011834226" description="Peptidyl-prolyl cis-trans isomerase" evidence="4">
    <location>
        <begin position="23"/>
        <end position="193"/>
    </location>
</feature>
<comment type="similarity">
    <text evidence="1 4">Belongs to the cyclophilin-type PPIase family.</text>
</comment>
<dbReference type="PROSITE" id="PS50072">
    <property type="entry name" value="CSA_PPIASE_2"/>
    <property type="match status" value="1"/>
</dbReference>
<dbReference type="Proteomes" id="UP000184387">
    <property type="component" value="Unassembled WGS sequence"/>
</dbReference>
<dbReference type="InterPro" id="IPR020892">
    <property type="entry name" value="Cyclophilin-type_PPIase_CS"/>
</dbReference>
<dbReference type="AlphaFoldDB" id="A0A1M6JLG8"/>
<dbReference type="PROSITE" id="PS51318">
    <property type="entry name" value="TAT"/>
    <property type="match status" value="1"/>
</dbReference>
<dbReference type="PANTHER" id="PTHR45625">
    <property type="entry name" value="PEPTIDYL-PROLYL CIS-TRANS ISOMERASE-RELATED"/>
    <property type="match status" value="1"/>
</dbReference>
<keyword evidence="4" id="KW-0732">Signal</keyword>
<comment type="function">
    <text evidence="4">PPIases accelerate the folding of proteins. It catalyzes the cis-trans isomerization of proline imidic peptide bonds in oligopeptides.</text>
</comment>
<evidence type="ECO:0000313" key="7">
    <source>
        <dbReference type="Proteomes" id="UP000184387"/>
    </source>
</evidence>
<keyword evidence="2 4" id="KW-0697">Rotamase</keyword>
<comment type="catalytic activity">
    <reaction evidence="4">
        <text>[protein]-peptidylproline (omega=180) = [protein]-peptidylproline (omega=0)</text>
        <dbReference type="Rhea" id="RHEA:16237"/>
        <dbReference type="Rhea" id="RHEA-COMP:10747"/>
        <dbReference type="Rhea" id="RHEA-COMP:10748"/>
        <dbReference type="ChEBI" id="CHEBI:83833"/>
        <dbReference type="ChEBI" id="CHEBI:83834"/>
        <dbReference type="EC" id="5.2.1.8"/>
    </reaction>
</comment>
<reference evidence="6 7" key="1">
    <citation type="submission" date="2016-11" db="EMBL/GenBank/DDBJ databases">
        <authorList>
            <person name="Jaros S."/>
            <person name="Januszkiewicz K."/>
            <person name="Wedrychowicz H."/>
        </authorList>
    </citation>
    <scope>NUCLEOTIDE SEQUENCE [LARGE SCALE GENOMIC DNA]</scope>
    <source>
        <strain evidence="6 7">DSM 14916</strain>
    </source>
</reference>